<keyword evidence="4 7" id="KW-0812">Transmembrane</keyword>
<evidence type="ECO:0000256" key="3">
    <source>
        <dbReference type="ARBA" id="ARBA00022475"/>
    </source>
</evidence>
<organism evidence="9 10">
    <name type="scientific">Candidatus Bacteroides avicola</name>
    <dbReference type="NCBI Taxonomy" id="2838468"/>
    <lineage>
        <taxon>Bacteria</taxon>
        <taxon>Pseudomonadati</taxon>
        <taxon>Bacteroidota</taxon>
        <taxon>Bacteroidia</taxon>
        <taxon>Bacteroidales</taxon>
        <taxon>Bacteroidaceae</taxon>
        <taxon>Bacteroides</taxon>
    </lineage>
</organism>
<evidence type="ECO:0000256" key="5">
    <source>
        <dbReference type="ARBA" id="ARBA00022989"/>
    </source>
</evidence>
<reference evidence="9" key="1">
    <citation type="journal article" date="2021" name="PeerJ">
        <title>Extensive microbial diversity within the chicken gut microbiome revealed by metagenomics and culture.</title>
        <authorList>
            <person name="Gilroy R."/>
            <person name="Ravi A."/>
            <person name="Getino M."/>
            <person name="Pursley I."/>
            <person name="Horton D.L."/>
            <person name="Alikhan N.F."/>
            <person name="Baker D."/>
            <person name="Gharbi K."/>
            <person name="Hall N."/>
            <person name="Watson M."/>
            <person name="Adriaenssens E.M."/>
            <person name="Foster-Nyarko E."/>
            <person name="Jarju S."/>
            <person name="Secka A."/>
            <person name="Antonio M."/>
            <person name="Oren A."/>
            <person name="Chaudhuri R.R."/>
            <person name="La Ragione R."/>
            <person name="Hildebrand F."/>
            <person name="Pallen M.J."/>
        </authorList>
    </citation>
    <scope>NUCLEOTIDE SEQUENCE</scope>
    <source>
        <strain evidence="9">ChiHjej12B11-9795</strain>
    </source>
</reference>
<comment type="similarity">
    <text evidence="2 7">Belongs to the ExbD/TolR family.</text>
</comment>
<evidence type="ECO:0000313" key="10">
    <source>
        <dbReference type="Proteomes" id="UP000823862"/>
    </source>
</evidence>
<name>A0A9D2HV75_9BACE</name>
<gene>
    <name evidence="9" type="ORF">H9950_02560</name>
</gene>
<keyword evidence="5" id="KW-1133">Transmembrane helix</keyword>
<evidence type="ECO:0000256" key="6">
    <source>
        <dbReference type="ARBA" id="ARBA00023136"/>
    </source>
</evidence>
<dbReference type="GO" id="GO:0015031">
    <property type="term" value="P:protein transport"/>
    <property type="evidence" value="ECO:0007669"/>
    <property type="project" value="UniProtKB-KW"/>
</dbReference>
<evidence type="ECO:0000313" key="9">
    <source>
        <dbReference type="EMBL" id="HJA85079.1"/>
    </source>
</evidence>
<dbReference type="Proteomes" id="UP000823862">
    <property type="component" value="Unassembled WGS sequence"/>
</dbReference>
<reference evidence="9" key="2">
    <citation type="submission" date="2021-04" db="EMBL/GenBank/DDBJ databases">
        <authorList>
            <person name="Gilroy R."/>
        </authorList>
    </citation>
    <scope>NUCLEOTIDE SEQUENCE</scope>
    <source>
        <strain evidence="9">ChiHjej12B11-9795</strain>
    </source>
</reference>
<feature type="region of interest" description="Disordered" evidence="8">
    <location>
        <begin position="179"/>
        <end position="199"/>
    </location>
</feature>
<dbReference type="Pfam" id="PF02472">
    <property type="entry name" value="ExbD"/>
    <property type="match status" value="1"/>
</dbReference>
<comment type="caution">
    <text evidence="9">The sequence shown here is derived from an EMBL/GenBank/DDBJ whole genome shotgun (WGS) entry which is preliminary data.</text>
</comment>
<dbReference type="AlphaFoldDB" id="A0A9D2HV75"/>
<dbReference type="GO" id="GO:0022857">
    <property type="term" value="F:transmembrane transporter activity"/>
    <property type="evidence" value="ECO:0007669"/>
    <property type="project" value="InterPro"/>
</dbReference>
<evidence type="ECO:0000256" key="2">
    <source>
        <dbReference type="ARBA" id="ARBA00005811"/>
    </source>
</evidence>
<keyword evidence="3" id="KW-1003">Cell membrane</keyword>
<evidence type="ECO:0000256" key="8">
    <source>
        <dbReference type="SAM" id="MobiDB-lite"/>
    </source>
</evidence>
<sequence>MYFRRRSKRNVPEINSSSTADIAFLLLIFFLMTTSMDTDQGLVRRLPEPLLPGQKAEPLRLKERNVLPVDLTADDEVLCDGRLVSADELRRRVKEFVANPSDSEDLPEKMSVSFPYFGVLSVTKNHVISLCCDRNASYKAYMDVQNALVAAYNELRDELARTKWQKNYAELTPEQKRAVRQVYPQKISETQTGKEGGTD</sequence>
<accession>A0A9D2HV75</accession>
<dbReference type="GO" id="GO:0005886">
    <property type="term" value="C:plasma membrane"/>
    <property type="evidence" value="ECO:0007669"/>
    <property type="project" value="UniProtKB-SubCell"/>
</dbReference>
<keyword evidence="7" id="KW-0653">Protein transport</keyword>
<comment type="subcellular location">
    <subcellularLocation>
        <location evidence="1">Cell membrane</location>
        <topology evidence="1">Single-pass membrane protein</topology>
    </subcellularLocation>
    <subcellularLocation>
        <location evidence="7">Cell membrane</location>
        <topology evidence="7">Single-pass type II membrane protein</topology>
    </subcellularLocation>
</comment>
<keyword evidence="7" id="KW-0813">Transport</keyword>
<evidence type="ECO:0000256" key="1">
    <source>
        <dbReference type="ARBA" id="ARBA00004162"/>
    </source>
</evidence>
<dbReference type="EMBL" id="DWZI01000014">
    <property type="protein sequence ID" value="HJA85079.1"/>
    <property type="molecule type" value="Genomic_DNA"/>
</dbReference>
<dbReference type="PANTHER" id="PTHR30558">
    <property type="entry name" value="EXBD MEMBRANE COMPONENT OF PMF-DRIVEN MACROMOLECULE IMPORT SYSTEM"/>
    <property type="match status" value="1"/>
</dbReference>
<dbReference type="PANTHER" id="PTHR30558:SF3">
    <property type="entry name" value="BIOPOLYMER TRANSPORT PROTEIN EXBD-RELATED"/>
    <property type="match status" value="1"/>
</dbReference>
<protein>
    <submittedName>
        <fullName evidence="9">Biopolymer transporter ExbD</fullName>
    </submittedName>
</protein>
<proteinExistence type="inferred from homology"/>
<evidence type="ECO:0000256" key="7">
    <source>
        <dbReference type="RuleBase" id="RU003879"/>
    </source>
</evidence>
<evidence type="ECO:0000256" key="4">
    <source>
        <dbReference type="ARBA" id="ARBA00022692"/>
    </source>
</evidence>
<keyword evidence="6" id="KW-0472">Membrane</keyword>
<dbReference type="InterPro" id="IPR003400">
    <property type="entry name" value="ExbD"/>
</dbReference>